<dbReference type="Proteomes" id="UP001155546">
    <property type="component" value="Unassembled WGS sequence"/>
</dbReference>
<feature type="active site" evidence="1">
    <location>
        <position position="77"/>
    </location>
</feature>
<dbReference type="Pfam" id="PF04820">
    <property type="entry name" value="Trp_halogenase"/>
    <property type="match status" value="1"/>
</dbReference>
<keyword evidence="4" id="KW-1185">Reference proteome</keyword>
<feature type="binding site" evidence="2">
    <location>
        <position position="184"/>
    </location>
    <ligand>
        <name>FAD</name>
        <dbReference type="ChEBI" id="CHEBI:57692"/>
    </ligand>
</feature>
<dbReference type="Gene3D" id="3.50.50.60">
    <property type="entry name" value="FAD/NAD(P)-binding domain"/>
    <property type="match status" value="1"/>
</dbReference>
<evidence type="ECO:0000313" key="4">
    <source>
        <dbReference type="Proteomes" id="UP001155546"/>
    </source>
</evidence>
<feature type="binding site" evidence="2">
    <location>
        <begin position="11"/>
        <end position="14"/>
    </location>
    <ligand>
        <name>FAD</name>
        <dbReference type="ChEBI" id="CHEBI:57692"/>
    </ligand>
</feature>
<dbReference type="InterPro" id="IPR050816">
    <property type="entry name" value="Flavin-dep_Halogenase_NPB"/>
</dbReference>
<feature type="binding site" evidence="2">
    <location>
        <position position="334"/>
    </location>
    <ligand>
        <name>FAD</name>
        <dbReference type="ChEBI" id="CHEBI:57692"/>
    </ligand>
</feature>
<sequence length="507" mass="57229">MNIQKVAVIGGGTAGWLAANHLGKALLSKNVSITLIESPDIPTIGVGEGTVPTIRKTLHSFGISETEFIKRCDVTFKQSIKFQNWLDKRLHGPTNFYHHLFDPPSPMGDDLSALWLQTPMQEYSKLVSSQHAVCEANLAPKLITTPEYQAIQGYAYHLNAAKFALLLADNAQQKFGVTHIKANVVDTKLHLDGSIDALILDTCGEQKFDFYIDCSGFESILLAKALKVPFVDKSQQLFVNKAVVVQVPTESDAIIPPYTKATAHQAGWIWDIALSSRRGVGLVYSNAHLEDEQAQQKLNRYLQGRLDQYSYRTIPMNVGYRKQFWAKNCVALGLAQGFLEPIEATSIMLTDFAAGYLANRFPTSTAQMAALSERFNQTMTYAWERVVEFAKMHYCLSDRTDSDFWIENRDPQTIPEGLQNKLALWNEYVPMSEDLFSKFEVFNVENYLYVLYGMKYATKTPQIGELSLIEAKKHADRIQQRANLLCQQLPSHRDLLQKIHQFGFQKV</sequence>
<feature type="binding site" evidence="2">
    <location>
        <position position="347"/>
    </location>
    <ligand>
        <name>FAD</name>
        <dbReference type="ChEBI" id="CHEBI:57692"/>
    </ligand>
</feature>
<dbReference type="RefSeq" id="WP_261297597.1">
    <property type="nucleotide sequence ID" value="NZ_JAMTCD010000004.1"/>
</dbReference>
<protein>
    <submittedName>
        <fullName evidence="3">Tryptophan 7-halogenase</fullName>
    </submittedName>
</protein>
<dbReference type="PIRSF" id="PIRSF011396">
    <property type="entry name" value="Trp_halogenase"/>
    <property type="match status" value="1"/>
</dbReference>
<keyword evidence="2" id="KW-0547">Nucleotide-binding</keyword>
<accession>A0A9X2WLL9</accession>
<feature type="binding site" evidence="2">
    <location>
        <position position="77"/>
    </location>
    <ligand>
        <name>7-chloro-L-tryptophan</name>
        <dbReference type="ChEBI" id="CHEBI:58713"/>
    </ligand>
</feature>
<dbReference type="AlphaFoldDB" id="A0A9X2WLL9"/>
<keyword evidence="2" id="KW-0274">FAD</keyword>
<evidence type="ECO:0000256" key="1">
    <source>
        <dbReference type="PIRSR" id="PIRSR011396-1"/>
    </source>
</evidence>
<dbReference type="PANTHER" id="PTHR43747">
    <property type="entry name" value="FAD-BINDING PROTEIN"/>
    <property type="match status" value="1"/>
</dbReference>
<reference evidence="3" key="1">
    <citation type="journal article" date="2023" name="Int. J. Syst. Evol. Microbiol.">
        <title>&lt;i&gt;Shewanella septentrionalis&lt;/i&gt; sp. nov. and &lt;i&gt;Shewanella holmiensis&lt;/i&gt; sp. nov., isolated from Baltic Sea water and sediments.</title>
        <authorList>
            <person name="Martin-Rodriguez A.J."/>
            <person name="Thorell K."/>
            <person name="Joffre E."/>
            <person name="Jensie-Markopoulos S."/>
            <person name="Moore E.R.B."/>
            <person name="Sjoling A."/>
        </authorList>
    </citation>
    <scope>NUCLEOTIDE SEQUENCE</scope>
    <source>
        <strain evidence="3">SP1S2-7</strain>
    </source>
</reference>
<dbReference type="GO" id="GO:0000166">
    <property type="term" value="F:nucleotide binding"/>
    <property type="evidence" value="ECO:0007669"/>
    <property type="project" value="UniProtKB-KW"/>
</dbReference>
<organism evidence="3 4">
    <name type="scientific">Shewanella holmiensis</name>
    <dbReference type="NCBI Taxonomy" id="2952222"/>
    <lineage>
        <taxon>Bacteria</taxon>
        <taxon>Pseudomonadati</taxon>
        <taxon>Pseudomonadota</taxon>
        <taxon>Gammaproteobacteria</taxon>
        <taxon>Alteromonadales</taxon>
        <taxon>Shewanellaceae</taxon>
        <taxon>Shewanella</taxon>
    </lineage>
</organism>
<dbReference type="InterPro" id="IPR036188">
    <property type="entry name" value="FAD/NAD-bd_sf"/>
</dbReference>
<dbReference type="InterPro" id="IPR033856">
    <property type="entry name" value="Trp_halogen"/>
</dbReference>
<comment type="caution">
    <text evidence="3">The sequence shown here is derived from an EMBL/GenBank/DDBJ whole genome shotgun (WGS) entry which is preliminary data.</text>
</comment>
<dbReference type="PANTHER" id="PTHR43747:SF4">
    <property type="entry name" value="FLAVIN-DEPENDENT TRYPTOPHAN HALOGENASE"/>
    <property type="match status" value="1"/>
</dbReference>
<dbReference type="EMBL" id="JAMTCD010000004">
    <property type="protein sequence ID" value="MCT7941187.1"/>
    <property type="molecule type" value="Genomic_DNA"/>
</dbReference>
<evidence type="ECO:0000256" key="2">
    <source>
        <dbReference type="PIRSR" id="PIRSR011396-2"/>
    </source>
</evidence>
<dbReference type="GO" id="GO:0004497">
    <property type="term" value="F:monooxygenase activity"/>
    <property type="evidence" value="ECO:0007669"/>
    <property type="project" value="InterPro"/>
</dbReference>
<dbReference type="InterPro" id="IPR006905">
    <property type="entry name" value="Flavin_halogenase"/>
</dbReference>
<proteinExistence type="predicted"/>
<dbReference type="SUPFAM" id="SSF51905">
    <property type="entry name" value="FAD/NAD(P)-binding domain"/>
    <property type="match status" value="1"/>
</dbReference>
<keyword evidence="2" id="KW-0285">Flavoprotein</keyword>
<evidence type="ECO:0000313" key="3">
    <source>
        <dbReference type="EMBL" id="MCT7941187.1"/>
    </source>
</evidence>
<gene>
    <name evidence="3" type="ORF">NE535_05165</name>
</gene>
<name>A0A9X2WLL9_9GAMM</name>
<feature type="binding site" evidence="2">
    <location>
        <position position="343"/>
    </location>
    <ligand>
        <name>L-tryptophan</name>
        <dbReference type="ChEBI" id="CHEBI:57912"/>
    </ligand>
</feature>